<comment type="caution">
    <text evidence="2">The sequence shown here is derived from an EMBL/GenBank/DDBJ whole genome shotgun (WGS) entry which is preliminary data.</text>
</comment>
<organism evidence="2 3">
    <name type="scientific">Halosimplex aquaticum</name>
    <dbReference type="NCBI Taxonomy" id="3026162"/>
    <lineage>
        <taxon>Archaea</taxon>
        <taxon>Methanobacteriati</taxon>
        <taxon>Methanobacteriota</taxon>
        <taxon>Stenosarchaea group</taxon>
        <taxon>Halobacteria</taxon>
        <taxon>Halobacteriales</taxon>
        <taxon>Haloarculaceae</taxon>
        <taxon>Halosimplex</taxon>
    </lineage>
</organism>
<dbReference type="GO" id="GO:0016787">
    <property type="term" value="F:hydrolase activity"/>
    <property type="evidence" value="ECO:0007669"/>
    <property type="project" value="UniProtKB-KW"/>
</dbReference>
<keyword evidence="3" id="KW-1185">Reference proteome</keyword>
<dbReference type="Proteomes" id="UP001596432">
    <property type="component" value="Unassembled WGS sequence"/>
</dbReference>
<name>A0ABD5XZM0_9EURY</name>
<protein>
    <submittedName>
        <fullName evidence="2">Alpha/beta fold hydrolase</fullName>
    </submittedName>
</protein>
<dbReference type="InterPro" id="IPR000073">
    <property type="entry name" value="AB_hydrolase_1"/>
</dbReference>
<dbReference type="GeneID" id="78819687"/>
<sequence>MKLRTLVGATFGAVGAAAVTNRALGRRAGELGPPLRGRSDTYRWRGFDVAYTEAGDPDDPDLVLLHGINAAATSHEWREVFEELAEDYHVIAPDLPGFGLSDRPPLTYSASLYTTFVRDFVTDMSEDAVVVASSLTGAYAADAARDLDISRLVLICPTADTVPGRRVWLRSLVRAPVVGQAIYNAIGSERSIRYFHDDHGYYDVSNLDDETVEYEWQTAHQPGARFAPASFVSGHLDPDIDLSEALGDLDVPVTLVWGRESDMPPLSDGRALATVADVELVSIGESALLPHVEHPTEFLRVVRGEATEHPEITESDE</sequence>
<dbReference type="RefSeq" id="WP_274325019.1">
    <property type="nucleotide sequence ID" value="NZ_CP118158.1"/>
</dbReference>
<gene>
    <name evidence="2" type="ORF">ACFQMA_06210</name>
</gene>
<accession>A0ABD5XZM0</accession>
<dbReference type="Gene3D" id="3.40.50.1820">
    <property type="entry name" value="alpha/beta hydrolase"/>
    <property type="match status" value="1"/>
</dbReference>
<evidence type="ECO:0000259" key="1">
    <source>
        <dbReference type="Pfam" id="PF12697"/>
    </source>
</evidence>
<feature type="domain" description="AB hydrolase-1" evidence="1">
    <location>
        <begin position="62"/>
        <end position="300"/>
    </location>
</feature>
<keyword evidence="2" id="KW-0378">Hydrolase</keyword>
<dbReference type="InterPro" id="IPR029058">
    <property type="entry name" value="AB_hydrolase_fold"/>
</dbReference>
<dbReference type="AlphaFoldDB" id="A0ABD5XZM0"/>
<dbReference type="PRINTS" id="PR00111">
    <property type="entry name" value="ABHYDROLASE"/>
</dbReference>
<dbReference type="EMBL" id="JBHTAS010000001">
    <property type="protein sequence ID" value="MFC7139431.1"/>
    <property type="molecule type" value="Genomic_DNA"/>
</dbReference>
<dbReference type="PANTHER" id="PTHR46438:SF2">
    <property type="entry name" value="ALPHA_BETA-HYDROLASES SUPERFAMILY PROTEIN"/>
    <property type="match status" value="1"/>
</dbReference>
<dbReference type="PANTHER" id="PTHR46438">
    <property type="entry name" value="ALPHA/BETA-HYDROLASES SUPERFAMILY PROTEIN"/>
    <property type="match status" value="1"/>
</dbReference>
<evidence type="ECO:0000313" key="2">
    <source>
        <dbReference type="EMBL" id="MFC7139431.1"/>
    </source>
</evidence>
<evidence type="ECO:0000313" key="3">
    <source>
        <dbReference type="Proteomes" id="UP001596432"/>
    </source>
</evidence>
<proteinExistence type="predicted"/>
<dbReference type="Pfam" id="PF12697">
    <property type="entry name" value="Abhydrolase_6"/>
    <property type="match status" value="1"/>
</dbReference>
<dbReference type="SUPFAM" id="SSF53474">
    <property type="entry name" value="alpha/beta-Hydrolases"/>
    <property type="match status" value="1"/>
</dbReference>
<reference evidence="2 3" key="1">
    <citation type="journal article" date="2019" name="Int. J. Syst. Evol. Microbiol.">
        <title>The Global Catalogue of Microorganisms (GCM) 10K type strain sequencing project: providing services to taxonomists for standard genome sequencing and annotation.</title>
        <authorList>
            <consortium name="The Broad Institute Genomics Platform"/>
            <consortium name="The Broad Institute Genome Sequencing Center for Infectious Disease"/>
            <person name="Wu L."/>
            <person name="Ma J."/>
        </authorList>
    </citation>
    <scope>NUCLEOTIDE SEQUENCE [LARGE SCALE GENOMIC DNA]</scope>
    <source>
        <strain evidence="2 3">XZYJT29</strain>
    </source>
</reference>